<dbReference type="InterPro" id="IPR054363">
    <property type="entry name" value="GH95_cat"/>
</dbReference>
<gene>
    <name evidence="4" type="ORF">GAN93_07915</name>
</gene>
<dbReference type="PANTHER" id="PTHR31084">
    <property type="entry name" value="ALPHA-L-FUCOSIDASE 2"/>
    <property type="match status" value="1"/>
</dbReference>
<dbReference type="GO" id="GO:0004560">
    <property type="term" value="F:alpha-L-fucosidase activity"/>
    <property type="evidence" value="ECO:0007669"/>
    <property type="project" value="InterPro"/>
</dbReference>
<dbReference type="RefSeq" id="WP_130041502.1">
    <property type="nucleotide sequence ID" value="NZ_RCXW01000005.1"/>
</dbReference>
<dbReference type="Pfam" id="PF14498">
    <property type="entry name" value="Glyco_hyd_65N_2"/>
    <property type="match status" value="1"/>
</dbReference>
<dbReference type="GO" id="GO:0005975">
    <property type="term" value="P:carbohydrate metabolic process"/>
    <property type="evidence" value="ECO:0007669"/>
    <property type="project" value="InterPro"/>
</dbReference>
<dbReference type="InterPro" id="IPR012341">
    <property type="entry name" value="6hp_glycosidase-like_sf"/>
</dbReference>
<evidence type="ECO:0000313" key="4">
    <source>
        <dbReference type="EMBL" id="KAB4453639.1"/>
    </source>
</evidence>
<dbReference type="SUPFAM" id="SSF48208">
    <property type="entry name" value="Six-hairpin glycosidases"/>
    <property type="match status" value="1"/>
</dbReference>
<reference evidence="4 5" key="1">
    <citation type="journal article" date="2019" name="Nat. Med.">
        <title>A library of human gut bacterial isolates paired with longitudinal multiomics data enables mechanistic microbiome research.</title>
        <authorList>
            <person name="Poyet M."/>
            <person name="Groussin M."/>
            <person name="Gibbons S.M."/>
            <person name="Avila-Pacheco J."/>
            <person name="Jiang X."/>
            <person name="Kearney S.M."/>
            <person name="Perrotta A.R."/>
            <person name="Berdy B."/>
            <person name="Zhao S."/>
            <person name="Lieberman T.D."/>
            <person name="Swanson P.K."/>
            <person name="Smith M."/>
            <person name="Roesemann S."/>
            <person name="Alexander J.E."/>
            <person name="Rich S.A."/>
            <person name="Livny J."/>
            <person name="Vlamakis H."/>
            <person name="Clish C."/>
            <person name="Bullock K."/>
            <person name="Deik A."/>
            <person name="Scott J."/>
            <person name="Pierce K.A."/>
            <person name="Xavier R.J."/>
            <person name="Alm E.J."/>
        </authorList>
    </citation>
    <scope>NUCLEOTIDE SEQUENCE [LARGE SCALE GENOMIC DNA]</scope>
    <source>
        <strain evidence="4 5">BIOML-A165</strain>
    </source>
</reference>
<name>A0A7J5JQD3_BACT4</name>
<organism evidence="4 5">
    <name type="scientific">Bacteroides thetaiotaomicron</name>
    <dbReference type="NCBI Taxonomy" id="818"/>
    <lineage>
        <taxon>Bacteria</taxon>
        <taxon>Pseudomonadati</taxon>
        <taxon>Bacteroidota</taxon>
        <taxon>Bacteroidia</taxon>
        <taxon>Bacteroidales</taxon>
        <taxon>Bacteroidaceae</taxon>
        <taxon>Bacteroides</taxon>
    </lineage>
</organism>
<proteinExistence type="predicted"/>
<protein>
    <submittedName>
        <fullName evidence="4">Glycoside hydrolase family 95 protein</fullName>
    </submittedName>
</protein>
<keyword evidence="4" id="KW-0378">Hydrolase</keyword>
<accession>A0A7J5JQD3</accession>
<dbReference type="InterPro" id="IPR049053">
    <property type="entry name" value="AFCA-like_C"/>
</dbReference>
<feature type="domain" description="Glycosyl hydrolase family 95 N-terminal" evidence="1">
    <location>
        <begin position="24"/>
        <end position="257"/>
    </location>
</feature>
<evidence type="ECO:0000313" key="5">
    <source>
        <dbReference type="Proteomes" id="UP000460317"/>
    </source>
</evidence>
<dbReference type="PANTHER" id="PTHR31084:SF0">
    <property type="entry name" value="ALPHA-L-FUCOSIDASE 2"/>
    <property type="match status" value="1"/>
</dbReference>
<dbReference type="Proteomes" id="UP000460317">
    <property type="component" value="Unassembled WGS sequence"/>
</dbReference>
<comment type="caution">
    <text evidence="4">The sequence shown here is derived from an EMBL/GenBank/DDBJ whole genome shotgun (WGS) entry which is preliminary data.</text>
</comment>
<dbReference type="PIRSF" id="PIRSF007663">
    <property type="entry name" value="UCP007663"/>
    <property type="match status" value="1"/>
</dbReference>
<dbReference type="EMBL" id="WCSB01000005">
    <property type="protein sequence ID" value="KAB4453639.1"/>
    <property type="molecule type" value="Genomic_DNA"/>
</dbReference>
<dbReference type="AlphaFoldDB" id="A0A7J5JQD3"/>
<dbReference type="InterPro" id="IPR008928">
    <property type="entry name" value="6-hairpin_glycosidase_sf"/>
</dbReference>
<dbReference type="Gene3D" id="1.50.10.10">
    <property type="match status" value="1"/>
</dbReference>
<sequence length="818" mass="91724">MKRITIAILLLLLNIALWGQNLKLWYSRPAQNWTEALPLGNSRLGVMVFGGTAREELQLNEETFWAGGPYDNNNPNGKKAIETVRSLIFHGQGKEAQKVIDENFFTQQHGMSYLTLGSFFLNFPGHERATNYYRDLNLENATTTVSYQVDSVNYTRTAFASFADRVIIVRLKADKKRKLNFSLSHSSPMQVQTAVKGNKFIVTCNGVEQEGVPAALKAVCQIQIKSDGCIKKMKDELAVKNATEAVIYISAATNFVNYRQTNANAEKCVASFLKAALRTPVEQALANHIKAYQKQFGRVSLQLPSSEMSKAETHIRVQNFKNGQDQALAALLFQYGRYLLISSSQPGGQPATLQGIWNNSPHAPWDSKYTININTEMNYWPAEVTNLSESHEPLFKMLEDLSVTGHETAETLYGAKGWVAHHNTDLWRACGPVDGAYFGMWPNGGAWLAQHLWQHYLFTGDKHFLKQYYPVLKGTADFFLSHLVEHPEYHWMVTVPSMSPEHGYAGLNGTITAGCTMDNQIAFDALYNTLLASQIVGENRSYQDSLQNMIKRLPPMQIGRYNQLQEWLVDADDPKDDHRHISHLYGLYPSNQISPTRHPALFQAAKQTLLQRGDMATGWSIGWKINFWARALDGNHAYNIIENMLNLLPSDALSKEYPDGRTYPNLFDAHPPFQIDGNFGYTAGVAEMLLQSYDGAVHLLPALPDAWSKGSVKGLIARGGFVVDMEWDGAQLVKASIHSRIGGILRIRSYVPLKGKNLKEAHGECPNPLYAPADIREPLVAKNLKPQLPLIYRTYEYDIETQPGGDYELEVSLNGVMQ</sequence>
<dbReference type="InterPro" id="IPR016518">
    <property type="entry name" value="Alpha-L-fucosidase"/>
</dbReference>
<evidence type="ECO:0000259" key="2">
    <source>
        <dbReference type="Pfam" id="PF21307"/>
    </source>
</evidence>
<dbReference type="InterPro" id="IPR027414">
    <property type="entry name" value="GH95_N_dom"/>
</dbReference>
<dbReference type="Pfam" id="PF21307">
    <property type="entry name" value="Glyco_hydro_95_C"/>
    <property type="match status" value="1"/>
</dbReference>
<dbReference type="Pfam" id="PF22124">
    <property type="entry name" value="Glyco_hydro_95_cat"/>
    <property type="match status" value="1"/>
</dbReference>
<feature type="domain" description="Alpha fucosidase A-like C-terminal" evidence="2">
    <location>
        <begin position="691"/>
        <end position="754"/>
    </location>
</feature>
<evidence type="ECO:0000259" key="1">
    <source>
        <dbReference type="Pfam" id="PF14498"/>
    </source>
</evidence>
<feature type="domain" description="Glycosyl hydrolase family 95 catalytic" evidence="3">
    <location>
        <begin position="281"/>
        <end position="689"/>
    </location>
</feature>
<evidence type="ECO:0000259" key="3">
    <source>
        <dbReference type="Pfam" id="PF22124"/>
    </source>
</evidence>